<feature type="region of interest" description="Disordered" evidence="2">
    <location>
        <begin position="318"/>
        <end position="466"/>
    </location>
</feature>
<accession>R7S0Z5</accession>
<feature type="compositionally biased region" description="Low complexity" evidence="2">
    <location>
        <begin position="134"/>
        <end position="173"/>
    </location>
</feature>
<evidence type="ECO:0000313" key="6">
    <source>
        <dbReference type="Proteomes" id="UP000053927"/>
    </source>
</evidence>
<sequence>MDGEDVQIRVEPDTAVVDAHGPPVETVAPIIDADDHASSHSDEGGEEEGEGEGEGEEAEDEEESESGEDSGSDDDDEDEGEESDKPVSAASVSVDAEDAGMRGKSKAESPSGAAGANSDPVATSSLSPVPAALATPDAGPPANTTATTTADNATINDAVAVATTTDLTAATTVAPPPAPPKPKTKRPRSPSPSPPPPPPPPLTTIRLDIALGGPEKYEVDIAAMAKATGQRPATPPMLKKRYESETENEPEVPVLPSELDVGAKPKRGRKKKNLGQEYYDLNDPFIDDSELAVDERTFFAQTKQQGFYVSSGEVALLKDKTTPKKPKSRRPLLPPPEPIAGPSNFPHPSHSSHTLSHPSHPLSHSTAYPQGSNGHTYQHANMTRTGPTHTGAPRSSLPGTTTTGTTTTGLLTRVGPQGSNTRDGVRVGVSPGSGIGTKETPIALLDDTSDDARGPPGFVSGAGAGGGGGGGAPLGVGLNGTGASAGLKRKSMDSNSNTNPNMSGSVGGGMGGSVGGGAGDVSMMSVTSQGSVGTAGGKKKRRVEIHPFHPELERKLEELRVAVAKENWDVKGKFPPGLKPLLAQVALKAITLNEYDDNFFNLMPKIFPYNRFTMSKLIKRTVFTEHTALLTERQNELLAELKKQADEGFERAREEWERSVVVWEKKQGKPTEGATSAEGTPVVQPLPSITADDNSMDVDHDTHPSSTNGGAGKDAAAPPNTAQNPPAKKYRMTDSMKNIVWSLVCLSNECCRIENEKNSLEGSTSQVSEQGLRKVLYQKIVGSFPEGWMSSGYISREVSVMKKKLEKEYEGAEG</sequence>
<gene>
    <name evidence="5" type="ORF">STEHIDRAFT_172868</name>
</gene>
<keyword evidence="6" id="KW-1185">Reference proteome</keyword>
<feature type="region of interest" description="Disordered" evidence="2">
    <location>
        <begin position="1"/>
        <end position="206"/>
    </location>
</feature>
<evidence type="ECO:0000313" key="5">
    <source>
        <dbReference type="EMBL" id="EIM80227.1"/>
    </source>
</evidence>
<dbReference type="Pfam" id="PF14075">
    <property type="entry name" value="UBN_AB"/>
    <property type="match status" value="1"/>
</dbReference>
<feature type="compositionally biased region" description="Low complexity" evidence="2">
    <location>
        <begin position="342"/>
        <end position="366"/>
    </location>
</feature>
<evidence type="ECO:0000256" key="2">
    <source>
        <dbReference type="SAM" id="MobiDB-lite"/>
    </source>
</evidence>
<feature type="compositionally biased region" description="Basic and acidic residues" evidence="2">
    <location>
        <begin position="1"/>
        <end position="12"/>
    </location>
</feature>
<dbReference type="AlphaFoldDB" id="R7S0Z5"/>
<feature type="compositionally biased region" description="Basic residues" evidence="2">
    <location>
        <begin position="264"/>
        <end position="273"/>
    </location>
</feature>
<keyword evidence="1" id="KW-0597">Phosphoprotein</keyword>
<evidence type="ECO:0000259" key="3">
    <source>
        <dbReference type="Pfam" id="PF08729"/>
    </source>
</evidence>
<dbReference type="Proteomes" id="UP000053927">
    <property type="component" value="Unassembled WGS sequence"/>
</dbReference>
<reference evidence="6" key="1">
    <citation type="journal article" date="2012" name="Science">
        <title>The Paleozoic origin of enzymatic lignin decomposition reconstructed from 31 fungal genomes.</title>
        <authorList>
            <person name="Floudas D."/>
            <person name="Binder M."/>
            <person name="Riley R."/>
            <person name="Barry K."/>
            <person name="Blanchette R.A."/>
            <person name="Henrissat B."/>
            <person name="Martinez A.T."/>
            <person name="Otillar R."/>
            <person name="Spatafora J.W."/>
            <person name="Yadav J.S."/>
            <person name="Aerts A."/>
            <person name="Benoit I."/>
            <person name="Boyd A."/>
            <person name="Carlson A."/>
            <person name="Copeland A."/>
            <person name="Coutinho P.M."/>
            <person name="de Vries R.P."/>
            <person name="Ferreira P."/>
            <person name="Findley K."/>
            <person name="Foster B."/>
            <person name="Gaskell J."/>
            <person name="Glotzer D."/>
            <person name="Gorecki P."/>
            <person name="Heitman J."/>
            <person name="Hesse C."/>
            <person name="Hori C."/>
            <person name="Igarashi K."/>
            <person name="Jurgens J.A."/>
            <person name="Kallen N."/>
            <person name="Kersten P."/>
            <person name="Kohler A."/>
            <person name="Kuees U."/>
            <person name="Kumar T.K.A."/>
            <person name="Kuo A."/>
            <person name="LaButti K."/>
            <person name="Larrondo L.F."/>
            <person name="Lindquist E."/>
            <person name="Ling A."/>
            <person name="Lombard V."/>
            <person name="Lucas S."/>
            <person name="Lundell T."/>
            <person name="Martin R."/>
            <person name="McLaughlin D.J."/>
            <person name="Morgenstern I."/>
            <person name="Morin E."/>
            <person name="Murat C."/>
            <person name="Nagy L.G."/>
            <person name="Nolan M."/>
            <person name="Ohm R.A."/>
            <person name="Patyshakuliyeva A."/>
            <person name="Rokas A."/>
            <person name="Ruiz-Duenas F.J."/>
            <person name="Sabat G."/>
            <person name="Salamov A."/>
            <person name="Samejima M."/>
            <person name="Schmutz J."/>
            <person name="Slot J.C."/>
            <person name="St John F."/>
            <person name="Stenlid J."/>
            <person name="Sun H."/>
            <person name="Sun S."/>
            <person name="Syed K."/>
            <person name="Tsang A."/>
            <person name="Wiebenga A."/>
            <person name="Young D."/>
            <person name="Pisabarro A."/>
            <person name="Eastwood D.C."/>
            <person name="Martin F."/>
            <person name="Cullen D."/>
            <person name="Grigoriev I.V."/>
            <person name="Hibbett D.S."/>
        </authorList>
    </citation>
    <scope>NUCLEOTIDE SEQUENCE [LARGE SCALE GENOMIC DNA]</scope>
    <source>
        <strain evidence="6">FP-91666</strain>
    </source>
</reference>
<feature type="domain" description="Hpc2-related" evidence="3">
    <location>
        <begin position="267"/>
        <end position="314"/>
    </location>
</feature>
<dbReference type="EMBL" id="JH687399">
    <property type="protein sequence ID" value="EIM80227.1"/>
    <property type="molecule type" value="Genomic_DNA"/>
</dbReference>
<feature type="compositionally biased region" description="Basic and acidic residues" evidence="2">
    <location>
        <begin position="33"/>
        <end position="43"/>
    </location>
</feature>
<dbReference type="OMA" id="HANRSKF"/>
<feature type="compositionally biased region" description="Polar residues" evidence="2">
    <location>
        <begin position="367"/>
        <end position="388"/>
    </location>
</feature>
<feature type="region of interest" description="Disordered" evidence="2">
    <location>
        <begin position="483"/>
        <end position="523"/>
    </location>
</feature>
<organism evidence="5 6">
    <name type="scientific">Stereum hirsutum (strain FP-91666)</name>
    <name type="common">White-rot fungus</name>
    <dbReference type="NCBI Taxonomy" id="721885"/>
    <lineage>
        <taxon>Eukaryota</taxon>
        <taxon>Fungi</taxon>
        <taxon>Dikarya</taxon>
        <taxon>Basidiomycota</taxon>
        <taxon>Agaricomycotina</taxon>
        <taxon>Agaricomycetes</taxon>
        <taxon>Russulales</taxon>
        <taxon>Stereaceae</taxon>
        <taxon>Stereum</taxon>
    </lineage>
</organism>
<feature type="compositionally biased region" description="Acidic residues" evidence="2">
    <location>
        <begin position="44"/>
        <end position="82"/>
    </location>
</feature>
<proteinExistence type="predicted"/>
<feature type="region of interest" description="Disordered" evidence="2">
    <location>
        <begin position="227"/>
        <end position="275"/>
    </location>
</feature>
<protein>
    <recommendedName>
        <fullName evidence="7">Ubinuclein middle domain-containing protein</fullName>
    </recommendedName>
</protein>
<dbReference type="eggNOG" id="ENOG502S587">
    <property type="taxonomic scope" value="Eukaryota"/>
</dbReference>
<evidence type="ECO:0000256" key="1">
    <source>
        <dbReference type="ARBA" id="ARBA00022553"/>
    </source>
</evidence>
<feature type="compositionally biased region" description="Pro residues" evidence="2">
    <location>
        <begin position="189"/>
        <end position="202"/>
    </location>
</feature>
<dbReference type="RefSeq" id="XP_007310827.1">
    <property type="nucleotide sequence ID" value="XM_007310765.1"/>
</dbReference>
<dbReference type="OrthoDB" id="5576775at2759"/>
<name>R7S0Z5_STEHR</name>
<dbReference type="Pfam" id="PF08729">
    <property type="entry name" value="HUN"/>
    <property type="match status" value="1"/>
</dbReference>
<evidence type="ECO:0008006" key="7">
    <source>
        <dbReference type="Google" id="ProtNLM"/>
    </source>
</evidence>
<dbReference type="GeneID" id="18804156"/>
<dbReference type="KEGG" id="shs:STEHIDRAFT_172868"/>
<feature type="domain" description="Ubinuclein middle" evidence="4">
    <location>
        <begin position="547"/>
        <end position="796"/>
    </location>
</feature>
<evidence type="ECO:0000259" key="4">
    <source>
        <dbReference type="Pfam" id="PF14075"/>
    </source>
</evidence>
<feature type="compositionally biased region" description="Gly residues" evidence="2">
    <location>
        <begin position="505"/>
        <end position="519"/>
    </location>
</feature>
<feature type="compositionally biased region" description="Low complexity" evidence="2">
    <location>
        <begin position="715"/>
        <end position="727"/>
    </location>
</feature>
<dbReference type="InterPro" id="IPR026947">
    <property type="entry name" value="UBN_middle_dom"/>
</dbReference>
<dbReference type="InterPro" id="IPR014840">
    <property type="entry name" value="HRD"/>
</dbReference>
<feature type="compositionally biased region" description="Low complexity" evidence="2">
    <location>
        <begin position="399"/>
        <end position="412"/>
    </location>
</feature>
<feature type="region of interest" description="Disordered" evidence="2">
    <location>
        <begin position="666"/>
        <end position="729"/>
    </location>
</feature>